<feature type="chain" id="PRO_5021753613" description="Chitin-binding type-2 domain-containing protein" evidence="1">
    <location>
        <begin position="20"/>
        <end position="89"/>
    </location>
</feature>
<sequence length="89" mass="9426">MKWSTVISFVAIAMTPATALPADVDVLDVRQGPASGCYPFEDPGCCINYAVCQCANGWFYQYNQAQNGCDPPWGILSQNGVSGLPGACC</sequence>
<keyword evidence="3" id="KW-1185">Reference proteome</keyword>
<organism evidence="2 3">
    <name type="scientific">Xylaria flabelliformis</name>
    <dbReference type="NCBI Taxonomy" id="2512241"/>
    <lineage>
        <taxon>Eukaryota</taxon>
        <taxon>Fungi</taxon>
        <taxon>Dikarya</taxon>
        <taxon>Ascomycota</taxon>
        <taxon>Pezizomycotina</taxon>
        <taxon>Sordariomycetes</taxon>
        <taxon>Xylariomycetidae</taxon>
        <taxon>Xylariales</taxon>
        <taxon>Xylariaceae</taxon>
        <taxon>Xylaria</taxon>
    </lineage>
</organism>
<protein>
    <recommendedName>
        <fullName evidence="4">Chitin-binding type-2 domain-containing protein</fullName>
    </recommendedName>
</protein>
<dbReference type="AlphaFoldDB" id="A0A553HMP3"/>
<gene>
    <name evidence="2" type="ORF">FHL15_009923</name>
</gene>
<keyword evidence="1" id="KW-0732">Signal</keyword>
<evidence type="ECO:0000313" key="3">
    <source>
        <dbReference type="Proteomes" id="UP000319160"/>
    </source>
</evidence>
<accession>A0A553HMP3</accession>
<evidence type="ECO:0008006" key="4">
    <source>
        <dbReference type="Google" id="ProtNLM"/>
    </source>
</evidence>
<name>A0A553HMP3_9PEZI</name>
<dbReference type="Proteomes" id="UP000319160">
    <property type="component" value="Unassembled WGS sequence"/>
</dbReference>
<dbReference type="OrthoDB" id="5238343at2759"/>
<proteinExistence type="predicted"/>
<comment type="caution">
    <text evidence="2">The sequence shown here is derived from an EMBL/GenBank/DDBJ whole genome shotgun (WGS) entry which is preliminary data.</text>
</comment>
<evidence type="ECO:0000313" key="2">
    <source>
        <dbReference type="EMBL" id="TRX89225.1"/>
    </source>
</evidence>
<dbReference type="EMBL" id="VFLP01000071">
    <property type="protein sequence ID" value="TRX89225.1"/>
    <property type="molecule type" value="Genomic_DNA"/>
</dbReference>
<evidence type="ECO:0000256" key="1">
    <source>
        <dbReference type="SAM" id="SignalP"/>
    </source>
</evidence>
<feature type="signal peptide" evidence="1">
    <location>
        <begin position="1"/>
        <end position="19"/>
    </location>
</feature>
<reference evidence="3" key="1">
    <citation type="submission" date="2019-06" db="EMBL/GenBank/DDBJ databases">
        <title>Draft genome sequence of the griseofulvin-producing fungus Xylaria cubensis strain G536.</title>
        <authorList>
            <person name="Mead M.E."/>
            <person name="Raja H.A."/>
            <person name="Steenwyk J.L."/>
            <person name="Knowles S.L."/>
            <person name="Oberlies N.H."/>
            <person name="Rokas A."/>
        </authorList>
    </citation>
    <scope>NUCLEOTIDE SEQUENCE [LARGE SCALE GENOMIC DNA]</scope>
    <source>
        <strain evidence="3">G536</strain>
    </source>
</reference>